<sequence length="342" mass="37638">MIWLTWRQFRSQLLATIAALVVLTAYLLYLGTSMRSAYNSDILGCLAANGCQLDDAKDRFIQDYQNLVTIPAIILIALPAIIGVFWGTPLITRELETNTHRLVWNQSITRTYWLAIKLTIIGLTAIITTAALSILLTWAASRYDQTLGNRFDPLSFATRNVAPLGYITFAFILGTTIGLFVRRTVPAMAATLLIIGVVQVLVPTITRPYLRPPVTESVAFNEKVREAGGILDIGRDRPLAVLGYAIPGALTLNDEAPLLDSSGKTMYATDVQQCLNDATGAPPQGEEEDPLDACIASKNLHFEVKTQPASRYWSFQWLEGGAFFGLGMLLAGLAFWRIRRLG</sequence>
<feature type="transmembrane region" description="Helical" evidence="1">
    <location>
        <begin position="12"/>
        <end position="31"/>
    </location>
</feature>
<keyword evidence="1" id="KW-0472">Membrane</keyword>
<feature type="transmembrane region" description="Helical" evidence="1">
    <location>
        <begin position="188"/>
        <end position="206"/>
    </location>
</feature>
<comment type="caution">
    <text evidence="2">The sequence shown here is derived from an EMBL/GenBank/DDBJ whole genome shotgun (WGS) entry which is preliminary data.</text>
</comment>
<dbReference type="RefSeq" id="WP_173055495.1">
    <property type="nucleotide sequence ID" value="NZ_BAABGO010000082.1"/>
</dbReference>
<gene>
    <name evidence="2" type="ORF">Phou_020470</name>
</gene>
<organism evidence="2 3">
    <name type="scientific">Phytohabitans houttuyneae</name>
    <dbReference type="NCBI Taxonomy" id="1076126"/>
    <lineage>
        <taxon>Bacteria</taxon>
        <taxon>Bacillati</taxon>
        <taxon>Actinomycetota</taxon>
        <taxon>Actinomycetes</taxon>
        <taxon>Micromonosporales</taxon>
        <taxon>Micromonosporaceae</taxon>
    </lineage>
</organism>
<dbReference type="Proteomes" id="UP000482800">
    <property type="component" value="Unassembled WGS sequence"/>
</dbReference>
<dbReference type="EMBL" id="BLPF01000001">
    <property type="protein sequence ID" value="GFJ77867.1"/>
    <property type="molecule type" value="Genomic_DNA"/>
</dbReference>
<reference evidence="2 3" key="1">
    <citation type="submission" date="2020-03" db="EMBL/GenBank/DDBJ databases">
        <title>Whole genome shotgun sequence of Phytohabitans houttuyneae NBRC 108639.</title>
        <authorList>
            <person name="Komaki H."/>
            <person name="Tamura T."/>
        </authorList>
    </citation>
    <scope>NUCLEOTIDE SEQUENCE [LARGE SCALE GENOMIC DNA]</scope>
    <source>
        <strain evidence="2 3">NBRC 108639</strain>
    </source>
</reference>
<evidence type="ECO:0000256" key="1">
    <source>
        <dbReference type="SAM" id="Phobius"/>
    </source>
</evidence>
<keyword evidence="3" id="KW-1185">Reference proteome</keyword>
<feature type="transmembrane region" description="Helical" evidence="1">
    <location>
        <begin position="68"/>
        <end position="91"/>
    </location>
</feature>
<evidence type="ECO:0000313" key="2">
    <source>
        <dbReference type="EMBL" id="GFJ77867.1"/>
    </source>
</evidence>
<feature type="transmembrane region" description="Helical" evidence="1">
    <location>
        <begin position="161"/>
        <end position="181"/>
    </location>
</feature>
<dbReference type="AlphaFoldDB" id="A0A6V8K810"/>
<accession>A0A6V8K810</accession>
<reference evidence="2 3" key="2">
    <citation type="submission" date="2020-03" db="EMBL/GenBank/DDBJ databases">
        <authorList>
            <person name="Ichikawa N."/>
            <person name="Kimura A."/>
            <person name="Kitahashi Y."/>
            <person name="Uohara A."/>
        </authorList>
    </citation>
    <scope>NUCLEOTIDE SEQUENCE [LARGE SCALE GENOMIC DNA]</scope>
    <source>
        <strain evidence="2 3">NBRC 108639</strain>
    </source>
</reference>
<feature type="transmembrane region" description="Helical" evidence="1">
    <location>
        <begin position="112"/>
        <end position="141"/>
    </location>
</feature>
<evidence type="ECO:0000313" key="3">
    <source>
        <dbReference type="Proteomes" id="UP000482800"/>
    </source>
</evidence>
<protein>
    <submittedName>
        <fullName evidence="2">Transporter</fullName>
    </submittedName>
</protein>
<keyword evidence="1" id="KW-0812">Transmembrane</keyword>
<name>A0A6V8K810_9ACTN</name>
<keyword evidence="1" id="KW-1133">Transmembrane helix</keyword>
<feature type="transmembrane region" description="Helical" evidence="1">
    <location>
        <begin position="315"/>
        <end position="336"/>
    </location>
</feature>
<proteinExistence type="predicted"/>